<dbReference type="Pfam" id="PF01494">
    <property type="entry name" value="FAD_binding_3"/>
    <property type="match status" value="1"/>
</dbReference>
<proteinExistence type="predicted"/>
<dbReference type="PANTHER" id="PTHR43004">
    <property type="entry name" value="TRK SYSTEM POTASSIUM UPTAKE PROTEIN"/>
    <property type="match status" value="1"/>
</dbReference>
<dbReference type="OrthoDB" id="9766816at2"/>
<organism evidence="6 7">
    <name type="scientific">Ktedonosporobacter rubrisoli</name>
    <dbReference type="NCBI Taxonomy" id="2509675"/>
    <lineage>
        <taxon>Bacteria</taxon>
        <taxon>Bacillati</taxon>
        <taxon>Chloroflexota</taxon>
        <taxon>Ktedonobacteria</taxon>
        <taxon>Ktedonobacterales</taxon>
        <taxon>Ktedonosporobacteraceae</taxon>
        <taxon>Ktedonosporobacter</taxon>
    </lineage>
</organism>
<dbReference type="GO" id="GO:0016709">
    <property type="term" value="F:oxidoreductase activity, acting on paired donors, with incorporation or reduction of molecular oxygen, NAD(P)H as one donor, and incorporation of one atom of oxygen"/>
    <property type="evidence" value="ECO:0007669"/>
    <property type="project" value="UniProtKB-ARBA"/>
</dbReference>
<dbReference type="EMBL" id="CP035758">
    <property type="protein sequence ID" value="QBD75468.1"/>
    <property type="molecule type" value="Genomic_DNA"/>
</dbReference>
<keyword evidence="7" id="KW-1185">Reference proteome</keyword>
<feature type="transmembrane region" description="Helical" evidence="4">
    <location>
        <begin position="6"/>
        <end position="26"/>
    </location>
</feature>
<dbReference type="PRINTS" id="PR00420">
    <property type="entry name" value="RNGMNOXGNASE"/>
</dbReference>
<evidence type="ECO:0000313" key="6">
    <source>
        <dbReference type="EMBL" id="QBD75468.1"/>
    </source>
</evidence>
<keyword evidence="6" id="KW-0560">Oxidoreductase</keyword>
<evidence type="ECO:0000256" key="4">
    <source>
        <dbReference type="SAM" id="Phobius"/>
    </source>
</evidence>
<dbReference type="InterPro" id="IPR050641">
    <property type="entry name" value="RIFMO-like"/>
</dbReference>
<dbReference type="AlphaFoldDB" id="A0A4P6JK03"/>
<name>A0A4P6JK03_KTERU</name>
<evidence type="ECO:0000256" key="3">
    <source>
        <dbReference type="ARBA" id="ARBA00022827"/>
    </source>
</evidence>
<protein>
    <submittedName>
        <fullName evidence="6">Monooxygenase</fullName>
    </submittedName>
</protein>
<evidence type="ECO:0000256" key="2">
    <source>
        <dbReference type="ARBA" id="ARBA00022630"/>
    </source>
</evidence>
<dbReference type="PANTHER" id="PTHR43004:SF19">
    <property type="entry name" value="BINDING MONOOXYGENASE, PUTATIVE (JCVI)-RELATED"/>
    <property type="match status" value="1"/>
</dbReference>
<dbReference type="RefSeq" id="WP_129886066.1">
    <property type="nucleotide sequence ID" value="NZ_CP035758.1"/>
</dbReference>
<keyword evidence="6" id="KW-0503">Monooxygenase</keyword>
<gene>
    <name evidence="6" type="ORF">EPA93_05405</name>
</gene>
<dbReference type="Gene3D" id="3.30.9.10">
    <property type="entry name" value="D-Amino Acid Oxidase, subunit A, domain 2"/>
    <property type="match status" value="1"/>
</dbReference>
<dbReference type="InterPro" id="IPR002938">
    <property type="entry name" value="FAD-bd"/>
</dbReference>
<keyword evidence="4" id="KW-0812">Transmembrane</keyword>
<keyword evidence="3" id="KW-0274">FAD</keyword>
<sequence length="538" mass="58426">MKNQQVIRPVLIVGGSLVGMTTALFLGRQGIPALVVEKHAAPSTHPRASGFNPRSIEIYSSAGLEPAIRAAEPGLFRGSGVLRVETLAGKEITWYTHSIYEPIDDVSPVMGSIIPQKLLEPILIERAKALGAEVRYNTELVNVAQSADAVQAVLKDRETGEEQTIHARYLVAADGFQSPTRKALDIPFSGYGILSNHVSIFFHADLSAALRGRRFTLCYVDNAQIQGVLGIVDESAKYAAFVITLRPEEKVEDYDAQRCIEAVRAAIGLPELEVELEAILHWVIASQLADRYQQGRIFLAGDAAHVVPPVGGLGANTGIADAHNLAWKLALVLKGQAAPELLASYEMERRPVAKQAGEVAFAGYVERMAPHLAAQAPEVTPIEPFSLLLGYHYHSKALIEEPESAHKLNDDPHHPSAAPGTRAPHIVLERAGQKISTLDLFTGHFVLLTAKDGKAWQQAAQQVTQLTGLQIESHCIGKSGDVQDPQERFLSTYGISASGAVIVRPDGFIAWRSRALVPEPEKMLKQVFAQLLGRRIEP</sequence>
<keyword evidence="2" id="KW-0285">Flavoprotein</keyword>
<accession>A0A4P6JK03</accession>
<keyword evidence="4" id="KW-0472">Membrane</keyword>
<evidence type="ECO:0000259" key="5">
    <source>
        <dbReference type="Pfam" id="PF01494"/>
    </source>
</evidence>
<dbReference type="InterPro" id="IPR036188">
    <property type="entry name" value="FAD/NAD-bd_sf"/>
</dbReference>
<evidence type="ECO:0000313" key="7">
    <source>
        <dbReference type="Proteomes" id="UP000290365"/>
    </source>
</evidence>
<dbReference type="KEGG" id="kbs:EPA93_05405"/>
<evidence type="ECO:0000256" key="1">
    <source>
        <dbReference type="ARBA" id="ARBA00001974"/>
    </source>
</evidence>
<dbReference type="Proteomes" id="UP000290365">
    <property type="component" value="Chromosome"/>
</dbReference>
<dbReference type="Pfam" id="PF21274">
    <property type="entry name" value="Rng_hyd_C"/>
    <property type="match status" value="1"/>
</dbReference>
<reference evidence="6 7" key="1">
    <citation type="submission" date="2019-01" db="EMBL/GenBank/DDBJ databases">
        <title>Ktedonosporobacter rubrisoli SCAWS-G2.</title>
        <authorList>
            <person name="Huang Y."/>
            <person name="Yan B."/>
        </authorList>
    </citation>
    <scope>NUCLEOTIDE SEQUENCE [LARGE SCALE GENOMIC DNA]</scope>
    <source>
        <strain evidence="6 7">SCAWS-G2</strain>
    </source>
</reference>
<keyword evidence="4" id="KW-1133">Transmembrane helix</keyword>
<feature type="domain" description="FAD-binding" evidence="5">
    <location>
        <begin position="9"/>
        <end position="356"/>
    </location>
</feature>
<dbReference type="Gene3D" id="3.40.30.120">
    <property type="match status" value="1"/>
</dbReference>
<dbReference type="Gene3D" id="3.50.50.60">
    <property type="entry name" value="FAD/NAD(P)-binding domain"/>
    <property type="match status" value="1"/>
</dbReference>
<dbReference type="SUPFAM" id="SSF51905">
    <property type="entry name" value="FAD/NAD(P)-binding domain"/>
    <property type="match status" value="1"/>
</dbReference>
<dbReference type="GO" id="GO:0071949">
    <property type="term" value="F:FAD binding"/>
    <property type="evidence" value="ECO:0007669"/>
    <property type="project" value="InterPro"/>
</dbReference>
<comment type="cofactor">
    <cofactor evidence="1">
        <name>FAD</name>
        <dbReference type="ChEBI" id="CHEBI:57692"/>
    </cofactor>
</comment>